<reference evidence="1 2" key="1">
    <citation type="submission" date="2019-08" db="EMBL/GenBank/DDBJ databases">
        <title>Bacillus genomes from the desert of Cuatro Cienegas, Coahuila.</title>
        <authorList>
            <person name="Olmedo-Alvarez G."/>
        </authorList>
    </citation>
    <scope>NUCLEOTIDE SEQUENCE [LARGE SCALE GENOMIC DNA]</scope>
    <source>
        <strain evidence="1 2">CH34_1T</strain>
    </source>
</reference>
<dbReference type="RefSeq" id="WP_148938859.1">
    <property type="nucleotide sequence ID" value="NZ_VTEI01000003.1"/>
</dbReference>
<dbReference type="Proteomes" id="UP000322267">
    <property type="component" value="Unassembled WGS sequence"/>
</dbReference>
<evidence type="ECO:0000313" key="2">
    <source>
        <dbReference type="Proteomes" id="UP000322267"/>
    </source>
</evidence>
<dbReference type="AlphaFoldDB" id="A0A5D4NV15"/>
<organism evidence="1 2">
    <name type="scientific">Rossellomorea vietnamensis</name>
    <dbReference type="NCBI Taxonomy" id="218284"/>
    <lineage>
        <taxon>Bacteria</taxon>
        <taxon>Bacillati</taxon>
        <taxon>Bacillota</taxon>
        <taxon>Bacilli</taxon>
        <taxon>Bacillales</taxon>
        <taxon>Bacillaceae</taxon>
        <taxon>Rossellomorea</taxon>
    </lineage>
</organism>
<protein>
    <submittedName>
        <fullName evidence="1">Uncharacterized protein</fullName>
    </submittedName>
</protein>
<accession>A0A5D4NV15</accession>
<proteinExistence type="predicted"/>
<comment type="caution">
    <text evidence="1">The sequence shown here is derived from an EMBL/GenBank/DDBJ whole genome shotgun (WGS) entry which is preliminary data.</text>
</comment>
<evidence type="ECO:0000313" key="1">
    <source>
        <dbReference type="EMBL" id="TYS17521.1"/>
    </source>
</evidence>
<dbReference type="OrthoDB" id="2988699at2"/>
<name>A0A5D4NV15_9BACI</name>
<sequence length="124" mass="14391">MESTPITFDSIILTGSILTPDYKWEEHIGKKVGRVLNEKAPNDPWVKLLPKVKLWGMEEMMGRSGVEGFNQKVITERTNEIYDHNNVIKRDTISKFWVPFLNKNRGKFDLDNVLHSSLLFKNSK</sequence>
<gene>
    <name evidence="1" type="ORF">FZC78_06485</name>
</gene>
<dbReference type="EMBL" id="VTEI01000003">
    <property type="protein sequence ID" value="TYS17521.1"/>
    <property type="molecule type" value="Genomic_DNA"/>
</dbReference>